<evidence type="ECO:0000313" key="1">
    <source>
        <dbReference type="EMBL" id="KAJ2773800.1"/>
    </source>
</evidence>
<organism evidence="1 2">
    <name type="scientific">Coemansia nantahalensis</name>
    <dbReference type="NCBI Taxonomy" id="2789366"/>
    <lineage>
        <taxon>Eukaryota</taxon>
        <taxon>Fungi</taxon>
        <taxon>Fungi incertae sedis</taxon>
        <taxon>Zoopagomycota</taxon>
        <taxon>Kickxellomycotina</taxon>
        <taxon>Kickxellomycetes</taxon>
        <taxon>Kickxellales</taxon>
        <taxon>Kickxellaceae</taxon>
        <taxon>Coemansia</taxon>
    </lineage>
</organism>
<keyword evidence="2" id="KW-1185">Reference proteome</keyword>
<comment type="caution">
    <text evidence="1">The sequence shown here is derived from an EMBL/GenBank/DDBJ whole genome shotgun (WGS) entry which is preliminary data.</text>
</comment>
<dbReference type="EMBL" id="JANBUJ010000176">
    <property type="protein sequence ID" value="KAJ2773800.1"/>
    <property type="molecule type" value="Genomic_DNA"/>
</dbReference>
<accession>A0ACC1K5G3</accession>
<dbReference type="Proteomes" id="UP001140234">
    <property type="component" value="Unassembled WGS sequence"/>
</dbReference>
<evidence type="ECO:0000313" key="2">
    <source>
        <dbReference type="Proteomes" id="UP001140234"/>
    </source>
</evidence>
<name>A0ACC1K5G3_9FUNG</name>
<proteinExistence type="predicted"/>
<reference evidence="1" key="1">
    <citation type="submission" date="2022-07" db="EMBL/GenBank/DDBJ databases">
        <title>Phylogenomic reconstructions and comparative analyses of Kickxellomycotina fungi.</title>
        <authorList>
            <person name="Reynolds N.K."/>
            <person name="Stajich J.E."/>
            <person name="Barry K."/>
            <person name="Grigoriev I.V."/>
            <person name="Crous P."/>
            <person name="Smith M.E."/>
        </authorList>
    </citation>
    <scope>NUCLEOTIDE SEQUENCE</scope>
    <source>
        <strain evidence="1">CBS 109366</strain>
    </source>
</reference>
<sequence>MSTYEPPPLDSEGPLGGRRARGGRTGRGAPLVNPFGPADNHPAAGDGDSRRQSVIAFVSGIDTAIDDDWVMRILRACGDVDSWNRVRGADGARQRFGFCAFSTIDGAACAVRVLSGADGDSLTLPGPEPAAKRQPLRVSVESSVRDAIDACTDDRSAIEAAARTSVAEIVRELAAAVACEGAPPAAADDAEGEEPAVSLEEEDAYERERAESRRRKHLVLAAEERERKIARDQADRDERIARNAARDLARVESAQRERDACAAALARWDDAREEQLAAHEYYRNRQRWWRSRKAARARELDADAADRGAQQAEEAAAPTAGGSAAAKALIDEIPAERAALFGWPVKWQHVDDALLGAKIEPAVRRRLREYLGDDDEDGSVAELTEFVVAHIRARKPPAPLADDLQMVLVDDAPVFVARIWRVVVFETESLARAAAAA</sequence>
<gene>
    <name evidence="1" type="ORF">IWQ57_001126</name>
</gene>
<protein>
    <submittedName>
        <fullName evidence="1">Uncharacterized protein</fullName>
    </submittedName>
</protein>